<dbReference type="AlphaFoldDB" id="A0A9D4TDF1"/>
<comment type="caution">
    <text evidence="2">The sequence shown here is derived from an EMBL/GenBank/DDBJ whole genome shotgun (WGS) entry which is preliminary data.</text>
</comment>
<feature type="region of interest" description="Disordered" evidence="1">
    <location>
        <begin position="40"/>
        <end position="144"/>
    </location>
</feature>
<name>A0A9D4TDF1_RHISA</name>
<gene>
    <name evidence="2" type="ORF">HPB52_025077</name>
</gene>
<evidence type="ECO:0000256" key="1">
    <source>
        <dbReference type="SAM" id="MobiDB-lite"/>
    </source>
</evidence>
<dbReference type="Proteomes" id="UP000821837">
    <property type="component" value="Unassembled WGS sequence"/>
</dbReference>
<dbReference type="EMBL" id="JABSTV010000502">
    <property type="protein sequence ID" value="KAH7986292.1"/>
    <property type="molecule type" value="Genomic_DNA"/>
</dbReference>
<protein>
    <submittedName>
        <fullName evidence="2">Uncharacterized protein</fullName>
    </submittedName>
</protein>
<evidence type="ECO:0000313" key="3">
    <source>
        <dbReference type="Proteomes" id="UP000821837"/>
    </source>
</evidence>
<evidence type="ECO:0000313" key="2">
    <source>
        <dbReference type="EMBL" id="KAH7986292.1"/>
    </source>
</evidence>
<sequence length="144" mass="16522">MPLFAFHDLWPRAEWKRIHEDDEAAPKTCKHAHLGVFTHHEDASLHVPAWREKKKRRKGTGHVDRPDGARSSSGEDALTWSDVNVREANIGRRDPVERQRPRDLATTRLRPRRPADAEEPATSRLALLKQDPQRSHDAKSRPVA</sequence>
<proteinExistence type="predicted"/>
<reference evidence="2" key="2">
    <citation type="submission" date="2021-09" db="EMBL/GenBank/DDBJ databases">
        <authorList>
            <person name="Jia N."/>
            <person name="Wang J."/>
            <person name="Shi W."/>
            <person name="Du L."/>
            <person name="Sun Y."/>
            <person name="Zhan W."/>
            <person name="Jiang J."/>
            <person name="Wang Q."/>
            <person name="Zhang B."/>
            <person name="Ji P."/>
            <person name="Sakyi L.B."/>
            <person name="Cui X."/>
            <person name="Yuan T."/>
            <person name="Jiang B."/>
            <person name="Yang W."/>
            <person name="Lam T.T.-Y."/>
            <person name="Chang Q."/>
            <person name="Ding S."/>
            <person name="Wang X."/>
            <person name="Zhu J."/>
            <person name="Ruan X."/>
            <person name="Zhao L."/>
            <person name="Wei J."/>
            <person name="Que T."/>
            <person name="Du C."/>
            <person name="Cheng J."/>
            <person name="Dai P."/>
            <person name="Han X."/>
            <person name="Huang E."/>
            <person name="Gao Y."/>
            <person name="Liu J."/>
            <person name="Shao H."/>
            <person name="Ye R."/>
            <person name="Li L."/>
            <person name="Wei W."/>
            <person name="Wang X."/>
            <person name="Wang C."/>
            <person name="Huo Q."/>
            <person name="Li W."/>
            <person name="Guo W."/>
            <person name="Chen H."/>
            <person name="Chen S."/>
            <person name="Zhou L."/>
            <person name="Zhou L."/>
            <person name="Ni X."/>
            <person name="Tian J."/>
            <person name="Zhou Y."/>
            <person name="Sheng Y."/>
            <person name="Liu T."/>
            <person name="Pan Y."/>
            <person name="Xia L."/>
            <person name="Li J."/>
            <person name="Zhao F."/>
            <person name="Cao W."/>
        </authorList>
    </citation>
    <scope>NUCLEOTIDE SEQUENCE</scope>
    <source>
        <strain evidence="2">Rsan-2018</strain>
        <tissue evidence="2">Larvae</tissue>
    </source>
</reference>
<keyword evidence="3" id="KW-1185">Reference proteome</keyword>
<feature type="compositionally biased region" description="Basic and acidic residues" evidence="1">
    <location>
        <begin position="131"/>
        <end position="144"/>
    </location>
</feature>
<reference evidence="2" key="1">
    <citation type="journal article" date="2020" name="Cell">
        <title>Large-Scale Comparative Analyses of Tick Genomes Elucidate Their Genetic Diversity and Vector Capacities.</title>
        <authorList>
            <consortium name="Tick Genome and Microbiome Consortium (TIGMIC)"/>
            <person name="Jia N."/>
            <person name="Wang J."/>
            <person name="Shi W."/>
            <person name="Du L."/>
            <person name="Sun Y."/>
            <person name="Zhan W."/>
            <person name="Jiang J.F."/>
            <person name="Wang Q."/>
            <person name="Zhang B."/>
            <person name="Ji P."/>
            <person name="Bell-Sakyi L."/>
            <person name="Cui X.M."/>
            <person name="Yuan T.T."/>
            <person name="Jiang B.G."/>
            <person name="Yang W.F."/>
            <person name="Lam T.T."/>
            <person name="Chang Q.C."/>
            <person name="Ding S.J."/>
            <person name="Wang X.J."/>
            <person name="Zhu J.G."/>
            <person name="Ruan X.D."/>
            <person name="Zhao L."/>
            <person name="Wei J.T."/>
            <person name="Ye R.Z."/>
            <person name="Que T.C."/>
            <person name="Du C.H."/>
            <person name="Zhou Y.H."/>
            <person name="Cheng J.X."/>
            <person name="Dai P.F."/>
            <person name="Guo W.B."/>
            <person name="Han X.H."/>
            <person name="Huang E.J."/>
            <person name="Li L.F."/>
            <person name="Wei W."/>
            <person name="Gao Y.C."/>
            <person name="Liu J.Z."/>
            <person name="Shao H.Z."/>
            <person name="Wang X."/>
            <person name="Wang C.C."/>
            <person name="Yang T.C."/>
            <person name="Huo Q.B."/>
            <person name="Li W."/>
            <person name="Chen H.Y."/>
            <person name="Chen S.E."/>
            <person name="Zhou L.G."/>
            <person name="Ni X.B."/>
            <person name="Tian J.H."/>
            <person name="Sheng Y."/>
            <person name="Liu T."/>
            <person name="Pan Y.S."/>
            <person name="Xia L.Y."/>
            <person name="Li J."/>
            <person name="Zhao F."/>
            <person name="Cao W.C."/>
        </authorList>
    </citation>
    <scope>NUCLEOTIDE SEQUENCE</scope>
    <source>
        <strain evidence="2">Rsan-2018</strain>
    </source>
</reference>
<organism evidence="2 3">
    <name type="scientific">Rhipicephalus sanguineus</name>
    <name type="common">Brown dog tick</name>
    <name type="synonym">Ixodes sanguineus</name>
    <dbReference type="NCBI Taxonomy" id="34632"/>
    <lineage>
        <taxon>Eukaryota</taxon>
        <taxon>Metazoa</taxon>
        <taxon>Ecdysozoa</taxon>
        <taxon>Arthropoda</taxon>
        <taxon>Chelicerata</taxon>
        <taxon>Arachnida</taxon>
        <taxon>Acari</taxon>
        <taxon>Parasitiformes</taxon>
        <taxon>Ixodida</taxon>
        <taxon>Ixodoidea</taxon>
        <taxon>Ixodidae</taxon>
        <taxon>Rhipicephalinae</taxon>
        <taxon>Rhipicephalus</taxon>
        <taxon>Rhipicephalus</taxon>
    </lineage>
</organism>
<feature type="compositionally biased region" description="Basic and acidic residues" evidence="1">
    <location>
        <begin position="89"/>
        <end position="105"/>
    </location>
</feature>
<accession>A0A9D4TDF1</accession>